<evidence type="ECO:0000256" key="15">
    <source>
        <dbReference type="SAM" id="SignalP"/>
    </source>
</evidence>
<keyword evidence="11" id="KW-0406">Ion transport</keyword>
<keyword evidence="10" id="KW-1133">Transmembrane helix</keyword>
<dbReference type="InParanoid" id="A0A2P6NZX0"/>
<feature type="region of interest" description="Disordered" evidence="14">
    <location>
        <begin position="256"/>
        <end position="282"/>
    </location>
</feature>
<dbReference type="InterPro" id="IPR009567">
    <property type="entry name" value="SARAF"/>
</dbReference>
<keyword evidence="9" id="KW-0106">Calcium</keyword>
<evidence type="ECO:0000256" key="14">
    <source>
        <dbReference type="SAM" id="MobiDB-lite"/>
    </source>
</evidence>
<keyword evidence="6 16" id="KW-0812">Transmembrane</keyword>
<feature type="compositionally biased region" description="Low complexity" evidence="14">
    <location>
        <begin position="256"/>
        <end position="267"/>
    </location>
</feature>
<dbReference type="PANTHER" id="PTHR15929">
    <property type="entry name" value="STORE-OPERATED CALCIUM ENTRY-ASSOCIATED REGULATORY FACTOR"/>
    <property type="match status" value="1"/>
</dbReference>
<dbReference type="GO" id="GO:2001256">
    <property type="term" value="P:regulation of store-operated calcium entry"/>
    <property type="evidence" value="ECO:0007669"/>
    <property type="project" value="InterPro"/>
</dbReference>
<keyword evidence="12" id="KW-0472">Membrane</keyword>
<evidence type="ECO:0000313" key="16">
    <source>
        <dbReference type="EMBL" id="PRP89478.1"/>
    </source>
</evidence>
<evidence type="ECO:0000256" key="13">
    <source>
        <dbReference type="ARBA" id="ARBA00031116"/>
    </source>
</evidence>
<dbReference type="Proteomes" id="UP000241769">
    <property type="component" value="Unassembled WGS sequence"/>
</dbReference>
<evidence type="ECO:0000256" key="10">
    <source>
        <dbReference type="ARBA" id="ARBA00022989"/>
    </source>
</evidence>
<keyword evidence="7 15" id="KW-0732">Signal</keyword>
<organism evidence="16 17">
    <name type="scientific">Planoprotostelium fungivorum</name>
    <dbReference type="NCBI Taxonomy" id="1890364"/>
    <lineage>
        <taxon>Eukaryota</taxon>
        <taxon>Amoebozoa</taxon>
        <taxon>Evosea</taxon>
        <taxon>Variosea</taxon>
        <taxon>Cavosteliida</taxon>
        <taxon>Cavosteliaceae</taxon>
        <taxon>Planoprotostelium</taxon>
    </lineage>
</organism>
<evidence type="ECO:0000256" key="5">
    <source>
        <dbReference type="ARBA" id="ARBA00022568"/>
    </source>
</evidence>
<feature type="signal peptide" evidence="15">
    <location>
        <begin position="1"/>
        <end position="17"/>
    </location>
</feature>
<protein>
    <recommendedName>
        <fullName evidence="3">Store-operated calcium entry-associated regulatory factor</fullName>
    </recommendedName>
    <alternativeName>
        <fullName evidence="13">Transmembrane protein 66</fullName>
    </alternativeName>
</protein>
<evidence type="ECO:0000256" key="1">
    <source>
        <dbReference type="ARBA" id="ARBA00004115"/>
    </source>
</evidence>
<feature type="chain" id="PRO_5015200436" description="Store-operated calcium entry-associated regulatory factor" evidence="15">
    <location>
        <begin position="18"/>
        <end position="282"/>
    </location>
</feature>
<evidence type="ECO:0000256" key="9">
    <source>
        <dbReference type="ARBA" id="ARBA00022837"/>
    </source>
</evidence>
<dbReference type="PANTHER" id="PTHR15929:SF0">
    <property type="entry name" value="STORE-OPERATED CALCIUM ENTRY-ASSOCIATED REGULATORY FACTOR"/>
    <property type="match status" value="1"/>
</dbReference>
<name>A0A2P6NZX0_9EUKA</name>
<evidence type="ECO:0000256" key="4">
    <source>
        <dbReference type="ARBA" id="ARBA00022448"/>
    </source>
</evidence>
<evidence type="ECO:0000313" key="17">
    <source>
        <dbReference type="Proteomes" id="UP000241769"/>
    </source>
</evidence>
<proteinExistence type="inferred from homology"/>
<evidence type="ECO:0000256" key="2">
    <source>
        <dbReference type="ARBA" id="ARBA00006833"/>
    </source>
</evidence>
<evidence type="ECO:0000256" key="12">
    <source>
        <dbReference type="ARBA" id="ARBA00023136"/>
    </source>
</evidence>
<evidence type="ECO:0000256" key="6">
    <source>
        <dbReference type="ARBA" id="ARBA00022692"/>
    </source>
</evidence>
<keyword evidence="5" id="KW-0109">Calcium transport</keyword>
<evidence type="ECO:0000256" key="11">
    <source>
        <dbReference type="ARBA" id="ARBA00023065"/>
    </source>
</evidence>
<keyword evidence="4" id="KW-0813">Transport</keyword>
<accession>A0A2P6NZX0</accession>
<dbReference type="STRING" id="1890364.A0A2P6NZX0"/>
<evidence type="ECO:0000256" key="3">
    <source>
        <dbReference type="ARBA" id="ARBA00016584"/>
    </source>
</evidence>
<comment type="caution">
    <text evidence="16">The sequence shown here is derived from an EMBL/GenBank/DDBJ whole genome shotgun (WGS) entry which is preliminary data.</text>
</comment>
<reference evidence="16 17" key="1">
    <citation type="journal article" date="2018" name="Genome Biol. Evol.">
        <title>Multiple Roots of Fruiting Body Formation in Amoebozoa.</title>
        <authorList>
            <person name="Hillmann F."/>
            <person name="Forbes G."/>
            <person name="Novohradska S."/>
            <person name="Ferling I."/>
            <person name="Riege K."/>
            <person name="Groth M."/>
            <person name="Westermann M."/>
            <person name="Marz M."/>
            <person name="Spaller T."/>
            <person name="Winckler T."/>
            <person name="Schaap P."/>
            <person name="Glockner G."/>
        </authorList>
    </citation>
    <scope>NUCLEOTIDE SEQUENCE [LARGE SCALE GENOMIC DNA]</scope>
    <source>
        <strain evidence="16 17">Jena</strain>
    </source>
</reference>
<dbReference type="Pfam" id="PF06682">
    <property type="entry name" value="SARAF"/>
    <property type="match status" value="1"/>
</dbReference>
<comment type="subcellular location">
    <subcellularLocation>
        <location evidence="1">Endoplasmic reticulum membrane</location>
        <topology evidence="1">Single-pass type I membrane protein</topology>
    </subcellularLocation>
</comment>
<gene>
    <name evidence="16" type="ORF">PROFUN_01341</name>
</gene>
<dbReference type="GO" id="GO:0006816">
    <property type="term" value="P:calcium ion transport"/>
    <property type="evidence" value="ECO:0007669"/>
    <property type="project" value="UniProtKB-KW"/>
</dbReference>
<dbReference type="GO" id="GO:0005789">
    <property type="term" value="C:endoplasmic reticulum membrane"/>
    <property type="evidence" value="ECO:0007669"/>
    <property type="project" value="UniProtKB-SubCell"/>
</dbReference>
<feature type="compositionally biased region" description="Polar residues" evidence="14">
    <location>
        <begin position="272"/>
        <end position="282"/>
    </location>
</feature>
<evidence type="ECO:0000256" key="8">
    <source>
        <dbReference type="ARBA" id="ARBA00022824"/>
    </source>
</evidence>
<dbReference type="AlphaFoldDB" id="A0A2P6NZX0"/>
<evidence type="ECO:0000256" key="7">
    <source>
        <dbReference type="ARBA" id="ARBA00022729"/>
    </source>
</evidence>
<comment type="similarity">
    <text evidence="2">Belongs to the SARAF family.</text>
</comment>
<keyword evidence="8" id="KW-0256">Endoplasmic reticulum</keyword>
<dbReference type="EMBL" id="MDYQ01000003">
    <property type="protein sequence ID" value="PRP89478.1"/>
    <property type="molecule type" value="Genomic_DNA"/>
</dbReference>
<dbReference type="OrthoDB" id="20303at2759"/>
<sequence>MRTTYKFLFILFASSLAANPQYEYGRQNQASASVSLDEIKALTFTAGKQTTFRRTSPVSQLKCVGGSAFSRTDLYPSTVQCYNVGTDGQNLNKQVKFGATSVSCEGYHDSSDPNVLRGSCGLEYTLDYSGIIKQGRPSSRQHHNPSVETDVVENEGSWIGSLFMIGVLGFIAWGFFKACTSVADGRPASSTSYHHTDYYPSDSSYTTTPDYNPPRPSWTPGFWSGAGGGAAMGYMLGRNQRSSYYSPQRPHAYAPYASNDSYASSSNDDTRTATAFASTNNR</sequence>
<keyword evidence="17" id="KW-1185">Reference proteome</keyword>